<organism evidence="1 2">
    <name type="scientific">Polaromonas naphthalenivorans (strain CJ2)</name>
    <dbReference type="NCBI Taxonomy" id="365044"/>
    <lineage>
        <taxon>Bacteria</taxon>
        <taxon>Pseudomonadati</taxon>
        <taxon>Pseudomonadota</taxon>
        <taxon>Betaproteobacteria</taxon>
        <taxon>Burkholderiales</taxon>
        <taxon>Comamonadaceae</taxon>
        <taxon>Polaromonas</taxon>
    </lineage>
</organism>
<accession>A1VWL1</accession>
<proteinExistence type="predicted"/>
<protein>
    <submittedName>
        <fullName evidence="1">Uncharacterized protein</fullName>
    </submittedName>
</protein>
<name>A1VWL1_POLNA</name>
<dbReference type="KEGG" id="pna:Pnap_4618"/>
<keyword evidence="1" id="KW-0614">Plasmid</keyword>
<geneLocation type="plasmid" evidence="1 2">
    <name>pPNAP04</name>
</geneLocation>
<dbReference type="AlphaFoldDB" id="A1VWL1"/>
<evidence type="ECO:0000313" key="2">
    <source>
        <dbReference type="Proteomes" id="UP000000644"/>
    </source>
</evidence>
<dbReference type="Proteomes" id="UP000000644">
    <property type="component" value="Plasmid pPNAP04"/>
</dbReference>
<dbReference type="EMBL" id="CP000533">
    <property type="protein sequence ID" value="ABM40039.1"/>
    <property type="molecule type" value="Genomic_DNA"/>
</dbReference>
<evidence type="ECO:0000313" key="1">
    <source>
        <dbReference type="EMBL" id="ABM40039.1"/>
    </source>
</evidence>
<dbReference type="HOGENOM" id="CLU_2370430_0_0_4"/>
<reference evidence="2" key="1">
    <citation type="journal article" date="2009" name="Environ. Microbiol.">
        <title>The genome of Polaromonas naphthalenivorans strain CJ2, isolated from coal tar-contaminated sediment, reveals physiological and metabolic versatility and evolution through extensive horizontal gene transfer.</title>
        <authorList>
            <person name="Yagi J.M."/>
            <person name="Sims D."/>
            <person name="Brettin T."/>
            <person name="Bruce D."/>
            <person name="Madsen E.L."/>
        </authorList>
    </citation>
    <scope>NUCLEOTIDE SEQUENCE [LARGE SCALE GENOMIC DNA]</scope>
    <source>
        <strain evidence="2">CJ2</strain>
        <plasmid evidence="2">Plasmid pPNAP04</plasmid>
    </source>
</reference>
<sequence>MVPVVSSALQRYMPQDSRCWTQNTCYANSTATSCYLFDSNYAFDGMAGVTFMNCTVSLNIVDEVATVTLIHHGKFNAMSRVMWRHLVERIKPLAG</sequence>
<gene>
    <name evidence="1" type="ordered locus">Pnap_4618</name>
</gene>
<keyword evidence="2" id="KW-1185">Reference proteome</keyword>